<reference evidence="1 2" key="2">
    <citation type="submission" date="2015-10" db="EMBL/GenBank/DDBJ databases">
        <title>Comparative genomics and high-throughput reverse genetic screens identify a new phytobacterial MAMP and an Arabidopsis receptor required for immune elicitation.</title>
        <authorList>
            <person name="Mott G.A."/>
            <person name="Thakur S."/>
            <person name="Wang P.W."/>
            <person name="Desveaux D."/>
            <person name="Guttman D.S."/>
        </authorList>
    </citation>
    <scope>NUCLEOTIDE SEQUENCE [LARGE SCALE GENOMIC DNA]</scope>
    <source>
        <strain evidence="1 2">107</strain>
    </source>
</reference>
<sequence length="38" mass="4150">MTSVLPAQVAGVWGCGPVTQEFINGQQRSFFQLYKASC</sequence>
<organism evidence="1 2">
    <name type="scientific">Pseudomonas amygdali pv. lachrymans</name>
    <name type="common">Pseudomonas syringae pv. lachrymans</name>
    <dbReference type="NCBI Taxonomy" id="53707"/>
    <lineage>
        <taxon>Bacteria</taxon>
        <taxon>Pseudomonadati</taxon>
        <taxon>Pseudomonadota</taxon>
        <taxon>Gammaproteobacteria</taxon>
        <taxon>Pseudomonadales</taxon>
        <taxon>Pseudomonadaceae</taxon>
        <taxon>Pseudomonas</taxon>
        <taxon>Pseudomonas amygdali</taxon>
    </lineage>
</organism>
<dbReference type="EMBL" id="LGLK01000002">
    <property type="protein sequence ID" value="KPC22961.1"/>
    <property type="molecule type" value="Genomic_DNA"/>
</dbReference>
<evidence type="ECO:0000313" key="2">
    <source>
        <dbReference type="Proteomes" id="UP000037943"/>
    </source>
</evidence>
<comment type="caution">
    <text evidence="1">The sequence shown here is derived from an EMBL/GenBank/DDBJ whole genome shotgun (WGS) entry which is preliminary data.</text>
</comment>
<proteinExistence type="predicted"/>
<name>A0ABR5L1L3_PSEAV</name>
<accession>A0ABR5L1L3</accession>
<protein>
    <submittedName>
        <fullName evidence="1">Uncharacterized protein</fullName>
    </submittedName>
</protein>
<dbReference type="Proteomes" id="UP000037943">
    <property type="component" value="Unassembled WGS sequence"/>
</dbReference>
<keyword evidence="2" id="KW-1185">Reference proteome</keyword>
<gene>
    <name evidence="1" type="ORF">AC499_6811</name>
</gene>
<reference evidence="1 2" key="1">
    <citation type="submission" date="2015-07" db="EMBL/GenBank/DDBJ databases">
        <authorList>
            <person name="O'Brien H.E."/>
            <person name="Thakur S."/>
            <person name="Gong Y."/>
            <person name="Wang P.W."/>
            <person name="Guttman D.S."/>
        </authorList>
    </citation>
    <scope>NUCLEOTIDE SEQUENCE [LARGE SCALE GENOMIC DNA]</scope>
    <source>
        <strain evidence="1 2">107</strain>
    </source>
</reference>
<evidence type="ECO:0000313" key="1">
    <source>
        <dbReference type="EMBL" id="KPC22961.1"/>
    </source>
</evidence>